<dbReference type="Proteomes" id="UP000286576">
    <property type="component" value="Unassembled WGS sequence"/>
</dbReference>
<protein>
    <submittedName>
        <fullName evidence="2">Flp family type IVb pilin</fullName>
    </submittedName>
</protein>
<keyword evidence="1" id="KW-0472">Membrane</keyword>
<keyword evidence="1" id="KW-0812">Transmembrane</keyword>
<dbReference type="OrthoDB" id="5325135at2"/>
<proteinExistence type="predicted"/>
<evidence type="ECO:0000256" key="1">
    <source>
        <dbReference type="SAM" id="Phobius"/>
    </source>
</evidence>
<keyword evidence="1" id="KW-1133">Transmembrane helix</keyword>
<dbReference type="RefSeq" id="WP_119588003.1">
    <property type="nucleotide sequence ID" value="NZ_CAWODQ010000002.1"/>
</dbReference>
<feature type="transmembrane region" description="Helical" evidence="1">
    <location>
        <begin position="20"/>
        <end position="41"/>
    </location>
</feature>
<dbReference type="InterPro" id="IPR007047">
    <property type="entry name" value="Flp_Fap"/>
</dbReference>
<dbReference type="AlphaFoldDB" id="A0A418NNK6"/>
<dbReference type="Pfam" id="PF04964">
    <property type="entry name" value="Flp_Fap"/>
    <property type="match status" value="1"/>
</dbReference>
<reference evidence="2 3" key="1">
    <citation type="submission" date="2018-08" db="EMBL/GenBank/DDBJ databases">
        <title>Erythrobacter zhengii sp.nov., a bacterium isolated from deep-sea sediment.</title>
        <authorList>
            <person name="Fang C."/>
            <person name="Wu Y.-H."/>
            <person name="Sun C."/>
            <person name="Wang H."/>
            <person name="Cheng H."/>
            <person name="Meng F.-X."/>
            <person name="Wang C.-S."/>
            <person name="Xu X.-W."/>
        </authorList>
    </citation>
    <scope>NUCLEOTIDE SEQUENCE [LARGE SCALE GENOMIC DNA]</scope>
    <source>
        <strain evidence="2 3">V18</strain>
    </source>
</reference>
<evidence type="ECO:0000313" key="2">
    <source>
        <dbReference type="EMBL" id="RIV83349.1"/>
    </source>
</evidence>
<organism evidence="2 3">
    <name type="scientific">Aurantiacibacter zhengii</name>
    <dbReference type="NCBI Taxonomy" id="2307003"/>
    <lineage>
        <taxon>Bacteria</taxon>
        <taxon>Pseudomonadati</taxon>
        <taxon>Pseudomonadota</taxon>
        <taxon>Alphaproteobacteria</taxon>
        <taxon>Sphingomonadales</taxon>
        <taxon>Erythrobacteraceae</taxon>
        <taxon>Aurantiacibacter</taxon>
    </lineage>
</organism>
<gene>
    <name evidence="2" type="ORF">D2V07_16455</name>
</gene>
<comment type="caution">
    <text evidence="2">The sequence shown here is derived from an EMBL/GenBank/DDBJ whole genome shotgun (WGS) entry which is preliminary data.</text>
</comment>
<evidence type="ECO:0000313" key="3">
    <source>
        <dbReference type="Proteomes" id="UP000286576"/>
    </source>
</evidence>
<accession>A0A418NNK6</accession>
<dbReference type="EMBL" id="QXFL01000010">
    <property type="protein sequence ID" value="RIV83349.1"/>
    <property type="molecule type" value="Genomic_DNA"/>
</dbReference>
<name>A0A418NNK6_9SPHN</name>
<sequence length="64" mass="6871">MFAKHFIKRLLRDTQGATAVEYGLIAALIVIAMVTALQGLATETVGMWGDVSDKYEAVNNNEGG</sequence>
<keyword evidence="3" id="KW-1185">Reference proteome</keyword>